<evidence type="ECO:0000313" key="1">
    <source>
        <dbReference type="Proteomes" id="UP000887565"/>
    </source>
</evidence>
<keyword evidence="1" id="KW-1185">Reference proteome</keyword>
<evidence type="ECO:0000313" key="2">
    <source>
        <dbReference type="WBParaSite" id="nRc.2.0.1.t43863-RA"/>
    </source>
</evidence>
<organism evidence="1 2">
    <name type="scientific">Romanomermis culicivorax</name>
    <name type="common">Nematode worm</name>
    <dbReference type="NCBI Taxonomy" id="13658"/>
    <lineage>
        <taxon>Eukaryota</taxon>
        <taxon>Metazoa</taxon>
        <taxon>Ecdysozoa</taxon>
        <taxon>Nematoda</taxon>
        <taxon>Enoplea</taxon>
        <taxon>Dorylaimia</taxon>
        <taxon>Mermithida</taxon>
        <taxon>Mermithoidea</taxon>
        <taxon>Mermithidae</taxon>
        <taxon>Romanomermis</taxon>
    </lineage>
</organism>
<name>A0A915L279_ROMCU</name>
<sequence length="100" mass="11549">MCLLTQSDSIQLDHLIIGHMRNKNNHFVDNDNTASVPEPPAIEQFWSILKELVYAKNWKVETAYQSNCRLLFCLKKVDMGVVQAMNWTQLDEKKLKLDAA</sequence>
<proteinExistence type="predicted"/>
<dbReference type="WBParaSite" id="nRc.2.0.1.t43863-RA">
    <property type="protein sequence ID" value="nRc.2.0.1.t43863-RA"/>
    <property type="gene ID" value="nRc.2.0.1.g43863"/>
</dbReference>
<dbReference type="AlphaFoldDB" id="A0A915L279"/>
<dbReference type="Proteomes" id="UP000887565">
    <property type="component" value="Unplaced"/>
</dbReference>
<protein>
    <submittedName>
        <fullName evidence="2">Uncharacterized protein</fullName>
    </submittedName>
</protein>
<accession>A0A915L279</accession>
<reference evidence="2" key="1">
    <citation type="submission" date="2022-11" db="UniProtKB">
        <authorList>
            <consortium name="WormBaseParasite"/>
        </authorList>
    </citation>
    <scope>IDENTIFICATION</scope>
</reference>